<sequence>MVRLRRRIGLALLAFAAVGAAYVLQPSPGETRCTDVAGADRCRFDGTPLDLTGAPVYLPGKEEAFLHTAHALRFVGPDGVVWTAPAGTLTDGATIPRFLEPLLGDRQSRDYVLAATLHDAYCGEGNEALPTYHSRPWPQVHRMLYDALRVNGTPPDRARIMFAAVYLSGPRWDASGKLIDRDSEARIKLALADFLRWAEKADPEIEAVEHWLEGQDRD</sequence>
<evidence type="ECO:0000313" key="3">
    <source>
        <dbReference type="Proteomes" id="UP001348149"/>
    </source>
</evidence>
<feature type="chain" id="PRO_5047220395" evidence="1">
    <location>
        <begin position="17"/>
        <end position="218"/>
    </location>
</feature>
<name>A0ABU6HK38_9RHOB</name>
<keyword evidence="3" id="KW-1185">Reference proteome</keyword>
<accession>A0ABU6HK38</accession>
<dbReference type="RefSeq" id="WP_326298006.1">
    <property type="nucleotide sequence ID" value="NZ_JAYLLH010000019.1"/>
</dbReference>
<proteinExistence type="predicted"/>
<dbReference type="EMBL" id="JAYLLH010000019">
    <property type="protein sequence ID" value="MEC3862269.1"/>
    <property type="molecule type" value="Genomic_DNA"/>
</dbReference>
<protein>
    <submittedName>
        <fullName evidence="2">DUF1353 domain-containing protein</fullName>
    </submittedName>
</protein>
<dbReference type="InterPro" id="IPR010767">
    <property type="entry name" value="Phage_CGC-2007_Cje0229"/>
</dbReference>
<dbReference type="Proteomes" id="UP001348149">
    <property type="component" value="Unassembled WGS sequence"/>
</dbReference>
<comment type="caution">
    <text evidence="2">The sequence shown here is derived from an EMBL/GenBank/DDBJ whole genome shotgun (WGS) entry which is preliminary data.</text>
</comment>
<evidence type="ECO:0000256" key="1">
    <source>
        <dbReference type="SAM" id="SignalP"/>
    </source>
</evidence>
<reference evidence="2 3" key="1">
    <citation type="submission" date="2024-01" db="EMBL/GenBank/DDBJ databases">
        <title>Mesobacterium rodlantinim sp. nov., isolated from shallow sea hydrothermal systems off Kueishantao Island.</title>
        <authorList>
            <person name="Su Z."/>
            <person name="Tang K."/>
        </authorList>
    </citation>
    <scope>NUCLEOTIDE SEQUENCE [LARGE SCALE GENOMIC DNA]</scope>
    <source>
        <strain evidence="2 3">TK19101</strain>
    </source>
</reference>
<keyword evidence="1" id="KW-0732">Signal</keyword>
<feature type="signal peptide" evidence="1">
    <location>
        <begin position="1"/>
        <end position="16"/>
    </location>
</feature>
<gene>
    <name evidence="2" type="ORF">VK792_13325</name>
</gene>
<evidence type="ECO:0000313" key="2">
    <source>
        <dbReference type="EMBL" id="MEC3862269.1"/>
    </source>
</evidence>
<organism evidence="2 3">
    <name type="scientific">Mesobacterium hydrothermale</name>
    <dbReference type="NCBI Taxonomy" id="3111907"/>
    <lineage>
        <taxon>Bacteria</taxon>
        <taxon>Pseudomonadati</taxon>
        <taxon>Pseudomonadota</taxon>
        <taxon>Alphaproteobacteria</taxon>
        <taxon>Rhodobacterales</taxon>
        <taxon>Roseobacteraceae</taxon>
        <taxon>Mesobacterium</taxon>
    </lineage>
</organism>
<dbReference type="Pfam" id="PF07087">
    <property type="entry name" value="DUF1353"/>
    <property type="match status" value="1"/>
</dbReference>